<protein>
    <submittedName>
        <fullName evidence="7">AI-2E family transporter</fullName>
    </submittedName>
</protein>
<organism evidence="7 8">
    <name type="scientific">Geotalea uraniireducens</name>
    <dbReference type="NCBI Taxonomy" id="351604"/>
    <lineage>
        <taxon>Bacteria</taxon>
        <taxon>Pseudomonadati</taxon>
        <taxon>Thermodesulfobacteriota</taxon>
        <taxon>Desulfuromonadia</taxon>
        <taxon>Geobacterales</taxon>
        <taxon>Geobacteraceae</taxon>
        <taxon>Geotalea</taxon>
    </lineage>
</organism>
<keyword evidence="8" id="KW-1185">Reference proteome</keyword>
<keyword evidence="5 6" id="KW-0472">Membrane</keyword>
<feature type="transmembrane region" description="Helical" evidence="6">
    <location>
        <begin position="6"/>
        <end position="33"/>
    </location>
</feature>
<feature type="transmembrane region" description="Helical" evidence="6">
    <location>
        <begin position="45"/>
        <end position="73"/>
    </location>
</feature>
<evidence type="ECO:0000256" key="6">
    <source>
        <dbReference type="SAM" id="Phobius"/>
    </source>
</evidence>
<evidence type="ECO:0000256" key="4">
    <source>
        <dbReference type="ARBA" id="ARBA00022989"/>
    </source>
</evidence>
<evidence type="ECO:0000256" key="1">
    <source>
        <dbReference type="ARBA" id="ARBA00004141"/>
    </source>
</evidence>
<dbReference type="Pfam" id="PF01594">
    <property type="entry name" value="AI-2E_transport"/>
    <property type="match status" value="1"/>
</dbReference>
<comment type="subcellular location">
    <subcellularLocation>
        <location evidence="1">Membrane</location>
        <topology evidence="1">Multi-pass membrane protein</topology>
    </subcellularLocation>
</comment>
<feature type="transmembrane region" description="Helical" evidence="6">
    <location>
        <begin position="140"/>
        <end position="166"/>
    </location>
</feature>
<feature type="transmembrane region" description="Helical" evidence="6">
    <location>
        <begin position="208"/>
        <end position="231"/>
    </location>
</feature>
<dbReference type="PANTHER" id="PTHR21716:SF64">
    <property type="entry name" value="AI-2 TRANSPORT PROTEIN TQSA"/>
    <property type="match status" value="1"/>
</dbReference>
<feature type="transmembrane region" description="Helical" evidence="6">
    <location>
        <begin position="271"/>
        <end position="290"/>
    </location>
</feature>
<feature type="transmembrane region" description="Helical" evidence="6">
    <location>
        <begin position="302"/>
        <end position="327"/>
    </location>
</feature>
<evidence type="ECO:0000313" key="8">
    <source>
        <dbReference type="Proteomes" id="UP001317705"/>
    </source>
</evidence>
<proteinExistence type="inferred from homology"/>
<sequence length="348" mass="37843">MAGAALVLMLLAAYSLSSILLPILLALILAYVLNPLVGWLVRRKVPRVLAIVIVMAGILAVCSAVVAFLAASIQKELASVQLNLPEYAGRLYDLIPAQVKVYLDIETQDKLYAQINRLVEQLRGVSFDIAREVLAVARKAFASTLSLILSIVGYLITPVYLFYFLADLPLFKQWLLELVPLRYRDRSLGLGREIDEVLSSFIRGQLSVCAILAVLYSIGLTLIGIDLAIVIGSLSGMLFIIPYVGTIFGIVVSLMMAFLKFHDLLHPLLCLGWFAIVQGVEGAVITPAVVGNKVGLHPVVAIVALFIGGQWFGIFGMLLAVPLTAVLKVLLGSLRSWYLGTSFYRGEA</sequence>
<gene>
    <name evidence="7" type="ORF">GURASL_19380</name>
</gene>
<keyword evidence="3 6" id="KW-0812">Transmembrane</keyword>
<dbReference type="PANTHER" id="PTHR21716">
    <property type="entry name" value="TRANSMEMBRANE PROTEIN"/>
    <property type="match status" value="1"/>
</dbReference>
<dbReference type="Proteomes" id="UP001317705">
    <property type="component" value="Chromosome"/>
</dbReference>
<name>A0ABN6VRR4_9BACT</name>
<evidence type="ECO:0000256" key="5">
    <source>
        <dbReference type="ARBA" id="ARBA00023136"/>
    </source>
</evidence>
<keyword evidence="4 6" id="KW-1133">Transmembrane helix</keyword>
<accession>A0ABN6VRR4</accession>
<reference evidence="7 8" key="1">
    <citation type="submission" date="2022-12" db="EMBL/GenBank/DDBJ databases">
        <title>Polyphasic characterization of Geotalea uranireducens NIT-SL11 newly isolated from a complex of sewage sludge and microbially reduced graphene oxide.</title>
        <authorList>
            <person name="Xie L."/>
            <person name="Yoshida N."/>
            <person name="Meng L."/>
        </authorList>
    </citation>
    <scope>NUCLEOTIDE SEQUENCE [LARGE SCALE GENOMIC DNA]</scope>
    <source>
        <strain evidence="7 8">NIT-SL11</strain>
    </source>
</reference>
<dbReference type="InterPro" id="IPR002549">
    <property type="entry name" value="AI-2E-like"/>
</dbReference>
<evidence type="ECO:0000256" key="3">
    <source>
        <dbReference type="ARBA" id="ARBA00022692"/>
    </source>
</evidence>
<evidence type="ECO:0000313" key="7">
    <source>
        <dbReference type="EMBL" id="BDV43015.1"/>
    </source>
</evidence>
<comment type="similarity">
    <text evidence="2">Belongs to the autoinducer-2 exporter (AI-2E) (TC 2.A.86) family.</text>
</comment>
<evidence type="ECO:0000256" key="2">
    <source>
        <dbReference type="ARBA" id="ARBA00009773"/>
    </source>
</evidence>
<dbReference type="EMBL" id="AP027151">
    <property type="protein sequence ID" value="BDV43015.1"/>
    <property type="molecule type" value="Genomic_DNA"/>
</dbReference>
<feature type="transmembrane region" description="Helical" evidence="6">
    <location>
        <begin position="237"/>
        <end position="259"/>
    </location>
</feature>